<dbReference type="EMBL" id="CP011770">
    <property type="protein sequence ID" value="AKM10593.1"/>
    <property type="molecule type" value="Genomic_DNA"/>
</dbReference>
<dbReference type="SMART" id="SM00935">
    <property type="entry name" value="OmpH"/>
    <property type="match status" value="1"/>
</dbReference>
<dbReference type="STRING" id="1348774.AB433_12490"/>
<dbReference type="InterPro" id="IPR024930">
    <property type="entry name" value="Skp_dom_sf"/>
</dbReference>
<dbReference type="PATRIC" id="fig|1348774.3.peg.2625"/>
<organism evidence="3 4">
    <name type="scientific">Croceicoccus naphthovorans</name>
    <dbReference type="NCBI Taxonomy" id="1348774"/>
    <lineage>
        <taxon>Bacteria</taxon>
        <taxon>Pseudomonadati</taxon>
        <taxon>Pseudomonadota</taxon>
        <taxon>Alphaproteobacteria</taxon>
        <taxon>Sphingomonadales</taxon>
        <taxon>Erythrobacteraceae</taxon>
        <taxon>Croceicoccus</taxon>
    </lineage>
</organism>
<protein>
    <submittedName>
        <fullName evidence="3">Membrane protein</fullName>
    </submittedName>
</protein>
<proteinExistence type="predicted"/>
<dbReference type="KEGG" id="cna:AB433_12490"/>
<accession>A0A0G3XJR0</accession>
<evidence type="ECO:0000313" key="4">
    <source>
        <dbReference type="Proteomes" id="UP000035287"/>
    </source>
</evidence>
<dbReference type="Pfam" id="PF03938">
    <property type="entry name" value="OmpH"/>
    <property type="match status" value="1"/>
</dbReference>
<keyword evidence="2" id="KW-0732">Signal</keyword>
<dbReference type="AlphaFoldDB" id="A0A0G3XJR0"/>
<name>A0A0G3XJR0_9SPHN</name>
<dbReference type="RefSeq" id="WP_047821377.1">
    <property type="nucleotide sequence ID" value="NZ_CP011770.1"/>
</dbReference>
<sequence length="217" mass="23133">MKTTHKIMAAALVAATPVALPVAATAQVAPGIAVANPDAIVVNSAAYKLAEQQRQTTYKPQLDQAEQRRAAIEAQLQPLLTKYQTDAQAASPNQASLQQQAQQIQRIQQSGEAELNRILQPLALSRAYVLEQISDRLPAAMEAAQKRRKITLVLNPAAVVAADQAYNLNQDVLTELDRALPQAQLVPPANWKPAAQRQAEAQQAAAAQGNAAATGGR</sequence>
<feature type="compositionally biased region" description="Low complexity" evidence="1">
    <location>
        <begin position="194"/>
        <end position="217"/>
    </location>
</feature>
<dbReference type="InterPro" id="IPR005632">
    <property type="entry name" value="Chaperone_Skp"/>
</dbReference>
<dbReference type="SUPFAM" id="SSF111384">
    <property type="entry name" value="OmpH-like"/>
    <property type="match status" value="1"/>
</dbReference>
<evidence type="ECO:0000256" key="2">
    <source>
        <dbReference type="SAM" id="SignalP"/>
    </source>
</evidence>
<dbReference type="Gene3D" id="3.30.910.20">
    <property type="entry name" value="Skp domain"/>
    <property type="match status" value="1"/>
</dbReference>
<evidence type="ECO:0000256" key="1">
    <source>
        <dbReference type="SAM" id="MobiDB-lite"/>
    </source>
</evidence>
<reference evidence="3 4" key="1">
    <citation type="submission" date="2015-06" db="EMBL/GenBank/DDBJ databases">
        <authorList>
            <person name="Zeng Y."/>
            <person name="Huang Y."/>
        </authorList>
    </citation>
    <scope>NUCLEOTIDE SEQUENCE [LARGE SCALE GENOMIC DNA]</scope>
    <source>
        <strain evidence="3 4">PQ-2</strain>
    </source>
</reference>
<feature type="region of interest" description="Disordered" evidence="1">
    <location>
        <begin position="190"/>
        <end position="217"/>
    </location>
</feature>
<dbReference type="Proteomes" id="UP000035287">
    <property type="component" value="Chromosome"/>
</dbReference>
<dbReference type="OrthoDB" id="7427936at2"/>
<gene>
    <name evidence="3" type="ORF">AB433_12490</name>
</gene>
<feature type="chain" id="PRO_5044292028" evidence="2">
    <location>
        <begin position="27"/>
        <end position="217"/>
    </location>
</feature>
<feature type="signal peptide" evidence="2">
    <location>
        <begin position="1"/>
        <end position="26"/>
    </location>
</feature>
<dbReference type="GO" id="GO:0051082">
    <property type="term" value="F:unfolded protein binding"/>
    <property type="evidence" value="ECO:0007669"/>
    <property type="project" value="InterPro"/>
</dbReference>
<keyword evidence="4" id="KW-1185">Reference proteome</keyword>
<evidence type="ECO:0000313" key="3">
    <source>
        <dbReference type="EMBL" id="AKM10593.1"/>
    </source>
</evidence>